<dbReference type="Pfam" id="PF00149">
    <property type="entry name" value="Metallophos"/>
    <property type="match status" value="1"/>
</dbReference>
<feature type="compositionally biased region" description="Acidic residues" evidence="1">
    <location>
        <begin position="154"/>
        <end position="169"/>
    </location>
</feature>
<keyword evidence="4" id="KW-1185">Reference proteome</keyword>
<dbReference type="InterPro" id="IPR004843">
    <property type="entry name" value="Calcineurin-like_PHP"/>
</dbReference>
<dbReference type="Proteomes" id="UP001497383">
    <property type="component" value="Chromosome 7"/>
</dbReference>
<dbReference type="CDD" id="cd07383">
    <property type="entry name" value="MPP_Dcr2"/>
    <property type="match status" value="1"/>
</dbReference>
<feature type="compositionally biased region" description="Low complexity" evidence="1">
    <location>
        <begin position="141"/>
        <end position="153"/>
    </location>
</feature>
<dbReference type="GeneID" id="92210769"/>
<dbReference type="InterPro" id="IPR029052">
    <property type="entry name" value="Metallo-depent_PP-like"/>
</dbReference>
<dbReference type="Gene3D" id="3.60.21.10">
    <property type="match status" value="1"/>
</dbReference>
<evidence type="ECO:0000313" key="4">
    <source>
        <dbReference type="Proteomes" id="UP001497383"/>
    </source>
</evidence>
<dbReference type="RefSeq" id="XP_066832511.1">
    <property type="nucleotide sequence ID" value="XM_066975920.1"/>
</dbReference>
<protein>
    <recommendedName>
        <fullName evidence="2">Calcineurin-like phosphoesterase domain-containing protein</fullName>
    </recommendedName>
</protein>
<organism evidence="3 4">
    <name type="scientific">Lodderomyces beijingensis</name>
    <dbReference type="NCBI Taxonomy" id="1775926"/>
    <lineage>
        <taxon>Eukaryota</taxon>
        <taxon>Fungi</taxon>
        <taxon>Dikarya</taxon>
        <taxon>Ascomycota</taxon>
        <taxon>Saccharomycotina</taxon>
        <taxon>Pichiomycetes</taxon>
        <taxon>Debaryomycetaceae</taxon>
        <taxon>Candida/Lodderomyces clade</taxon>
        <taxon>Lodderomyces</taxon>
    </lineage>
</organism>
<evidence type="ECO:0000259" key="2">
    <source>
        <dbReference type="Pfam" id="PF00149"/>
    </source>
</evidence>
<feature type="region of interest" description="Disordered" evidence="1">
    <location>
        <begin position="136"/>
        <end position="170"/>
    </location>
</feature>
<dbReference type="EMBL" id="OZ022411">
    <property type="protein sequence ID" value="CAK9441705.1"/>
    <property type="molecule type" value="Genomic_DNA"/>
</dbReference>
<dbReference type="SUPFAM" id="SSF56300">
    <property type="entry name" value="Metallo-dependent phosphatases"/>
    <property type="match status" value="1"/>
</dbReference>
<dbReference type="PANTHER" id="PTHR32440:SF0">
    <property type="entry name" value="PHOSPHATASE DCR2-RELATED"/>
    <property type="match status" value="1"/>
</dbReference>
<gene>
    <name evidence="3" type="ORF">LODBEIA_P55730</name>
</gene>
<reference evidence="3 4" key="1">
    <citation type="submission" date="2024-03" db="EMBL/GenBank/DDBJ databases">
        <authorList>
            <person name="Brejova B."/>
        </authorList>
    </citation>
    <scope>NUCLEOTIDE SEQUENCE [LARGE SCALE GENOMIC DNA]</scope>
    <source>
        <strain evidence="3 4">CBS 14171</strain>
    </source>
</reference>
<evidence type="ECO:0000256" key="1">
    <source>
        <dbReference type="SAM" id="MobiDB-lite"/>
    </source>
</evidence>
<name>A0ABP0ZT85_9ASCO</name>
<evidence type="ECO:0000313" key="3">
    <source>
        <dbReference type="EMBL" id="CAK9441705.1"/>
    </source>
</evidence>
<dbReference type="PANTHER" id="PTHR32440">
    <property type="entry name" value="PHOSPHATASE DCR2-RELATED-RELATED"/>
    <property type="match status" value="1"/>
</dbReference>
<proteinExistence type="predicted"/>
<sequence length="583" mass="66040">MKINRHYTKLLLLVVTSSIFVLVYSTVRQIYLSRNAVSPSDLLRLQLDLSRSTLNDNQIISNIKMIKCNRLLSCQVPDGYTILNPALNHHLESGKKIYDWDVHVIVKMAKLEEATKYISDISLQKKDGYELVTCSKKGSKNNNSSNNNNNDNNDNNDNDGDGDGDEDNDSLMSTTATNFKFYKQIKVTNTENPIKDDQQVLRGFDILFGSNDLVDSRKYHQSLHLTSHESIHPILSISMMSNNDVADHKRDMKQKDENMGKLTTTSEKYKIMQLSDLHFGQDLGHCDSNGNICKSSDLKTLKFVEAALKLEEPELVVITGDLIDVDRSLDYKSVILKSLQPVLAAGVKFVYTFGDEVSSASSEIKKNIIEFFASLPNCLNTVPNADAEHLNGLSNYDFRITHTDLHQTVEVSVLDSQGHLIDESQINYLYRLNNQDTKADYKLLFFHHPLPQFRPEGVFKIIGSYNEKHPMQTATSAKFHDDIINCGYHVVSVGHEHENDACIFSELSKTAKTGGGNDDAGKSMWLCYNSITGDSGITKLNEEYVRKLRMFEADFSKQRLLSWKRKEDDQSAFETQLIYQKDV</sequence>
<feature type="domain" description="Calcineurin-like phosphoesterase" evidence="2">
    <location>
        <begin position="270"/>
        <end position="498"/>
    </location>
</feature>
<accession>A0ABP0ZT85</accession>